<feature type="region of interest" description="Disordered" evidence="2">
    <location>
        <begin position="132"/>
        <end position="162"/>
    </location>
</feature>
<evidence type="ECO:0000259" key="3">
    <source>
        <dbReference type="PROSITE" id="PS50158"/>
    </source>
</evidence>
<comment type="caution">
    <text evidence="4">The sequence shown here is derived from an EMBL/GenBank/DDBJ whole genome shotgun (WGS) entry which is preliminary data.</text>
</comment>
<name>A0A9Q1HEQ8_HOLLE</name>
<dbReference type="Gene3D" id="4.10.60.10">
    <property type="entry name" value="Zinc finger, CCHC-type"/>
    <property type="match status" value="1"/>
</dbReference>
<reference evidence="4" key="1">
    <citation type="submission" date="2021-10" db="EMBL/GenBank/DDBJ databases">
        <title>Tropical sea cucumber genome reveals ecological adaptation and Cuvierian tubules defense mechanism.</title>
        <authorList>
            <person name="Chen T."/>
        </authorList>
    </citation>
    <scope>NUCLEOTIDE SEQUENCE</scope>
    <source>
        <strain evidence="4">Nanhai2018</strain>
        <tissue evidence="4">Muscle</tissue>
    </source>
</reference>
<dbReference type="OrthoDB" id="6779489at2759"/>
<keyword evidence="1" id="KW-0862">Zinc</keyword>
<dbReference type="PROSITE" id="PS50158">
    <property type="entry name" value="ZF_CCHC"/>
    <property type="match status" value="1"/>
</dbReference>
<dbReference type="AlphaFoldDB" id="A0A9Q1HEQ8"/>
<feature type="domain" description="CCHC-type" evidence="3">
    <location>
        <begin position="96"/>
        <end position="109"/>
    </location>
</feature>
<gene>
    <name evidence="4" type="ORF">HOLleu_13471</name>
</gene>
<evidence type="ECO:0000256" key="2">
    <source>
        <dbReference type="SAM" id="MobiDB-lite"/>
    </source>
</evidence>
<dbReference type="GO" id="GO:0003676">
    <property type="term" value="F:nucleic acid binding"/>
    <property type="evidence" value="ECO:0007669"/>
    <property type="project" value="InterPro"/>
</dbReference>
<dbReference type="SUPFAM" id="SSF57756">
    <property type="entry name" value="Retrovirus zinc finger-like domains"/>
    <property type="match status" value="1"/>
</dbReference>
<proteinExistence type="predicted"/>
<dbReference type="Pfam" id="PF00098">
    <property type="entry name" value="zf-CCHC"/>
    <property type="match status" value="1"/>
</dbReference>
<keyword evidence="1" id="KW-0479">Metal-binding</keyword>
<keyword evidence="5" id="KW-1185">Reference proteome</keyword>
<dbReference type="SMART" id="SM00343">
    <property type="entry name" value="ZnF_C2HC"/>
    <property type="match status" value="2"/>
</dbReference>
<organism evidence="4 5">
    <name type="scientific">Holothuria leucospilota</name>
    <name type="common">Black long sea cucumber</name>
    <name type="synonym">Mertensiothuria leucospilota</name>
    <dbReference type="NCBI Taxonomy" id="206669"/>
    <lineage>
        <taxon>Eukaryota</taxon>
        <taxon>Metazoa</taxon>
        <taxon>Echinodermata</taxon>
        <taxon>Eleutherozoa</taxon>
        <taxon>Echinozoa</taxon>
        <taxon>Holothuroidea</taxon>
        <taxon>Aspidochirotacea</taxon>
        <taxon>Aspidochirotida</taxon>
        <taxon>Holothuriidae</taxon>
        <taxon>Holothuria</taxon>
    </lineage>
</organism>
<accession>A0A9Q1HEQ8</accession>
<feature type="region of interest" description="Disordered" evidence="2">
    <location>
        <begin position="67"/>
        <end position="89"/>
    </location>
</feature>
<sequence length="187" mass="20947">MVRDQVIDKCRSNQLRCRLLREPSLDLDKLMNIARASEAAEKQANHMEKVNSNVSLSGAVGGNVQAIRTNQQKPNRQRQDTRPSKGISNGNRKIQCFRCGGMGHMGKGCVITKGKQCSKCGGLNHFAKMCRSKPTYQPRNEPPQQKYRGPTRSKHQDGPNAVMFTEDDTYYTMGDTRCNPGTTCRLQ</sequence>
<dbReference type="InterPro" id="IPR001878">
    <property type="entry name" value="Znf_CCHC"/>
</dbReference>
<dbReference type="GO" id="GO:0008270">
    <property type="term" value="F:zinc ion binding"/>
    <property type="evidence" value="ECO:0007669"/>
    <property type="project" value="UniProtKB-KW"/>
</dbReference>
<evidence type="ECO:0000313" key="4">
    <source>
        <dbReference type="EMBL" id="KAJ8042421.1"/>
    </source>
</evidence>
<evidence type="ECO:0000256" key="1">
    <source>
        <dbReference type="PROSITE-ProRule" id="PRU00047"/>
    </source>
</evidence>
<keyword evidence="1" id="KW-0863">Zinc-finger</keyword>
<protein>
    <recommendedName>
        <fullName evidence="3">CCHC-type domain-containing protein</fullName>
    </recommendedName>
</protein>
<dbReference type="InterPro" id="IPR036875">
    <property type="entry name" value="Znf_CCHC_sf"/>
</dbReference>
<dbReference type="EMBL" id="JAIZAY010000005">
    <property type="protein sequence ID" value="KAJ8042421.1"/>
    <property type="molecule type" value="Genomic_DNA"/>
</dbReference>
<evidence type="ECO:0000313" key="5">
    <source>
        <dbReference type="Proteomes" id="UP001152320"/>
    </source>
</evidence>
<dbReference type="Proteomes" id="UP001152320">
    <property type="component" value="Chromosome 5"/>
</dbReference>